<evidence type="ECO:0000313" key="118">
    <source>
        <dbReference type="Proteomes" id="UP000843775"/>
    </source>
</evidence>
<evidence type="ECO:0000313" key="48">
    <source>
        <dbReference type="EMBL" id="ECX6925745.1"/>
    </source>
</evidence>
<dbReference type="EMBL" id="MJTJ01000020">
    <property type="protein sequence ID" value="OET48323.1"/>
    <property type="molecule type" value="Genomic_DNA"/>
</dbReference>
<evidence type="ECO:0000313" key="84">
    <source>
        <dbReference type="Proteomes" id="UP000368512"/>
    </source>
</evidence>
<evidence type="ECO:0000313" key="71">
    <source>
        <dbReference type="Proteomes" id="UP000331186"/>
    </source>
</evidence>
<evidence type="ECO:0000313" key="25">
    <source>
        <dbReference type="EMBL" id="EAE4943025.1"/>
    </source>
</evidence>
<dbReference type="EMBL" id="AAHZFY010000003">
    <property type="protein sequence ID" value="ECB9512602.1"/>
    <property type="molecule type" value="Genomic_DNA"/>
</dbReference>
<evidence type="ECO:0000313" key="50">
    <source>
        <dbReference type="EMBL" id="ECY9784029.1"/>
    </source>
</evidence>
<dbReference type="eggNOG" id="COG1299">
    <property type="taxonomic scope" value="Bacteria"/>
</dbReference>
<evidence type="ECO:0000313" key="85">
    <source>
        <dbReference type="Proteomes" id="UP000376505"/>
    </source>
</evidence>
<evidence type="ECO:0000313" key="99">
    <source>
        <dbReference type="Proteomes" id="UP000478704"/>
    </source>
</evidence>
<evidence type="ECO:0000313" key="109">
    <source>
        <dbReference type="Proteomes" id="UP000540417"/>
    </source>
</evidence>
<evidence type="ECO:0000313" key="87">
    <source>
        <dbReference type="Proteomes" id="UP000379076"/>
    </source>
</evidence>
<keyword evidence="6 9" id="KW-0812">Transmembrane</keyword>
<feature type="transmembrane region" description="Helical" evidence="9">
    <location>
        <begin position="182"/>
        <end position="199"/>
    </location>
</feature>
<dbReference type="Proteomes" id="UP000841146">
    <property type="component" value="Unassembled WGS sequence"/>
</dbReference>
<evidence type="ECO:0000313" key="76">
    <source>
        <dbReference type="Proteomes" id="UP000345329"/>
    </source>
</evidence>
<evidence type="ECO:0000313" key="91">
    <source>
        <dbReference type="Proteomes" id="UP000410967"/>
    </source>
</evidence>
<evidence type="ECO:0000256" key="9">
    <source>
        <dbReference type="SAM" id="Phobius"/>
    </source>
</evidence>
<dbReference type="EMBL" id="AALAQH010000010">
    <property type="protein sequence ID" value="ECX6925745.1"/>
    <property type="molecule type" value="Genomic_DNA"/>
</dbReference>
<evidence type="ECO:0000313" key="56">
    <source>
        <dbReference type="EMBL" id="HAA9722933.1"/>
    </source>
</evidence>
<dbReference type="EMBL" id="AAANYN010000012">
    <property type="protein sequence ID" value="EAD5774483.1"/>
    <property type="molecule type" value="Genomic_DNA"/>
</dbReference>
<dbReference type="Proteomes" id="UP000842809">
    <property type="component" value="Unassembled WGS sequence"/>
</dbReference>
<dbReference type="Proteomes" id="UP000364988">
    <property type="component" value="Unassembled WGS sequence"/>
</dbReference>
<evidence type="ECO:0000313" key="96">
    <source>
        <dbReference type="Proteomes" id="UP000467347"/>
    </source>
</evidence>
<evidence type="ECO:0000256" key="5">
    <source>
        <dbReference type="ARBA" id="ARBA00022683"/>
    </source>
</evidence>
<dbReference type="NCBIfam" id="TIGR01427">
    <property type="entry name" value="PTS_IIC_fructo"/>
    <property type="match status" value="1"/>
</dbReference>
<accession>A0A0B8RGC4</accession>
<dbReference type="Proteomes" id="UP000350032">
    <property type="component" value="Unassembled WGS sequence"/>
</dbReference>
<dbReference type="EMBL" id="DABJAN010000001">
    <property type="protein sequence ID" value="HAJ9591908.1"/>
    <property type="molecule type" value="Genomic_DNA"/>
</dbReference>
<dbReference type="EMBL" id="AACJYH010000002">
    <property type="protein sequence ID" value="EAK8896762.1"/>
    <property type="molecule type" value="Genomic_DNA"/>
</dbReference>
<dbReference type="Proteomes" id="UP000549379">
    <property type="component" value="Unassembled WGS sequence"/>
</dbReference>
<dbReference type="EMBL" id="AABFVG010000009">
    <property type="protein sequence ID" value="EAH2282925.1"/>
    <property type="molecule type" value="Genomic_DNA"/>
</dbReference>
<dbReference type="InterPro" id="IPR003352">
    <property type="entry name" value="PTS_EIIC"/>
</dbReference>
<dbReference type="Proteomes" id="UP000337746">
    <property type="component" value="Unassembled WGS sequence"/>
</dbReference>
<feature type="transmembrane region" description="Helical" evidence="9">
    <location>
        <begin position="282"/>
        <end position="302"/>
    </location>
</feature>
<dbReference type="Pfam" id="PF02378">
    <property type="entry name" value="PTS_EIIC"/>
    <property type="match status" value="1"/>
</dbReference>
<evidence type="ECO:0000313" key="47">
    <source>
        <dbReference type="EMBL" id="ECC1556079.1"/>
    </source>
</evidence>
<dbReference type="EMBL" id="AAAJWF010000006">
    <property type="protein sequence ID" value="EAC7480974.1"/>
    <property type="molecule type" value="Genomic_DNA"/>
</dbReference>
<evidence type="ECO:0000313" key="66">
    <source>
        <dbReference type="EMBL" id="OET48323.1"/>
    </source>
</evidence>
<evidence type="ECO:0000313" key="32">
    <source>
        <dbReference type="EMBL" id="EAG4331405.1"/>
    </source>
</evidence>
<evidence type="ECO:0000313" key="119">
    <source>
        <dbReference type="Proteomes" id="UP000844415"/>
    </source>
</evidence>
<evidence type="ECO:0000313" key="86">
    <source>
        <dbReference type="Proteomes" id="UP000378540"/>
    </source>
</evidence>
<dbReference type="EMBL" id="AABATR010000005">
    <property type="protein sequence ID" value="EAG1894119.1"/>
    <property type="molecule type" value="Genomic_DNA"/>
</dbReference>
<dbReference type="Proteomes" id="UP000365297">
    <property type="component" value="Unassembled WGS sequence"/>
</dbReference>
<evidence type="ECO:0000313" key="51">
    <source>
        <dbReference type="EMBL" id="EDN7715621.1"/>
    </source>
</evidence>
<dbReference type="GO" id="GO:0009401">
    <property type="term" value="P:phosphoenolpyruvate-dependent sugar phosphotransferase system"/>
    <property type="evidence" value="ECO:0007669"/>
    <property type="project" value="UniProtKB-KW"/>
</dbReference>
<dbReference type="EMBL" id="AABEKY010000006">
    <property type="protein sequence ID" value="EAG9388119.1"/>
    <property type="molecule type" value="Genomic_DNA"/>
</dbReference>
<dbReference type="Proteomes" id="UP000566721">
    <property type="component" value="Unassembled WGS sequence"/>
</dbReference>
<dbReference type="Proteomes" id="UP000844415">
    <property type="component" value="Unassembled WGS sequence"/>
</dbReference>
<sequence>MKGKLNEAKDHLMSGISYALPVIIAGSLVVAVAKLIGIIGGVTNLDAYADASGFYHYVYLFQNVGWAAIGLLNLVLAGYIAYSIAGKPALAAGFVGGVLATSTNAGFLGAVVAGFFAGWLTNWVKKHVRITGPAASSLPLIILPLITVGATGILMSLILGGPLGWLNQTLLDWVTEMCKNDTNVIILALILGAMIGFDLGGPVNKAAWMAGNALFMSGIYLPSIMINVAICIPPLGYGIATLLRKKNYSTTFKEAGNGALIMGLIGVTEGAIPFTLRSPGKLIPLNVIACAIGSAVTMGLGAYVKMPPIGGMYGFFTIGNGWAYLVGGLVGAFIIGICANLFVNFTEEETAAADDAVDDIDISFDEIEIK</sequence>
<evidence type="ECO:0000313" key="95">
    <source>
        <dbReference type="Proteomes" id="UP000460224"/>
    </source>
</evidence>
<evidence type="ECO:0000313" key="54">
    <source>
        <dbReference type="EMBL" id="EDP8513895.1"/>
    </source>
</evidence>
<dbReference type="EMBL" id="DAAEZQ010000007">
    <property type="protein sequence ID" value="HAA9722933.1"/>
    <property type="molecule type" value="Genomic_DNA"/>
</dbReference>
<feature type="transmembrane region" description="Helical" evidence="9">
    <location>
        <begin position="94"/>
        <end position="120"/>
    </location>
</feature>
<reference evidence="65 110" key="11">
    <citation type="submission" date="2020-06" db="EMBL/GenBank/DDBJ databases">
        <title>Two Listeria outbreaks in Switzerland in 2018 and 2020.</title>
        <authorList>
            <person name="Stevens M.J.A."/>
            <person name="Bloemberg G."/>
            <person name="Nusch-Inderbinnen M."/>
            <person name="Stephan R."/>
        </authorList>
    </citation>
    <scope>NUCLEOTIDE SEQUENCE [LARGE SCALE GENOMIC DNA]</scope>
    <source>
        <strain evidence="65 110">N18-0707</strain>
    </source>
</reference>
<evidence type="ECO:0000256" key="4">
    <source>
        <dbReference type="ARBA" id="ARBA00022597"/>
    </source>
</evidence>
<evidence type="ECO:0000313" key="58">
    <source>
        <dbReference type="EMBL" id="HAB8555947.1"/>
    </source>
</evidence>
<dbReference type="EMBL" id="AABEMN010000008">
    <property type="protein sequence ID" value="EAG9519509.1"/>
    <property type="molecule type" value="Genomic_DNA"/>
</dbReference>
<evidence type="ECO:0000256" key="1">
    <source>
        <dbReference type="ARBA" id="ARBA00004429"/>
    </source>
</evidence>
<dbReference type="EMBL" id="AABAWE010000005">
    <property type="protein sequence ID" value="EAG2087813.1"/>
    <property type="molecule type" value="Genomic_DNA"/>
</dbReference>
<dbReference type="Proteomes" id="UP000336166">
    <property type="component" value="Unassembled WGS sequence"/>
</dbReference>
<evidence type="ECO:0000313" key="112">
    <source>
        <dbReference type="Proteomes" id="UP000548278"/>
    </source>
</evidence>
<dbReference type="EMBL" id="DAAIHR010000004">
    <property type="protein sequence ID" value="HAB8397820.1"/>
    <property type="molecule type" value="Genomic_DNA"/>
</dbReference>
<dbReference type="GO" id="GO:0005886">
    <property type="term" value="C:plasma membrane"/>
    <property type="evidence" value="ECO:0007669"/>
    <property type="project" value="UniProtKB-SubCell"/>
</dbReference>
<evidence type="ECO:0000313" key="28">
    <source>
        <dbReference type="EMBL" id="EAG2087813.1"/>
    </source>
</evidence>
<evidence type="ECO:0000313" key="89">
    <source>
        <dbReference type="Proteomes" id="UP000398321"/>
    </source>
</evidence>
<evidence type="ECO:0000313" key="37">
    <source>
        <dbReference type="EMBL" id="EAG9519509.1"/>
    </source>
</evidence>
<evidence type="ECO:0000313" key="24">
    <source>
        <dbReference type="EMBL" id="EAE2354861.1"/>
    </source>
</evidence>
<dbReference type="EMBL" id="AALEDS010000004">
    <property type="protein sequence ID" value="ECY6543968.1"/>
    <property type="molecule type" value="Genomic_DNA"/>
</dbReference>
<evidence type="ECO:0000313" key="34">
    <source>
        <dbReference type="EMBL" id="EAG6169872.1"/>
    </source>
</evidence>
<dbReference type="Proteomes" id="UP000843503">
    <property type="component" value="Unassembled WGS sequence"/>
</dbReference>
<evidence type="ECO:0000313" key="17">
    <source>
        <dbReference type="EMBL" id="EAC9040213.1"/>
    </source>
</evidence>
<dbReference type="EMBL" id="AABBZO010000009">
    <property type="protein sequence ID" value="EAG4462464.1"/>
    <property type="molecule type" value="Genomic_DNA"/>
</dbReference>
<dbReference type="InterPro" id="IPR050864">
    <property type="entry name" value="Bacterial_PTS_Sugar_Transport"/>
</dbReference>
<evidence type="ECO:0000313" key="101">
    <source>
        <dbReference type="Proteomes" id="UP000489121"/>
    </source>
</evidence>
<dbReference type="Proteomes" id="UP000344343">
    <property type="component" value="Unassembled WGS sequence"/>
</dbReference>
<evidence type="ECO:0000313" key="42">
    <source>
        <dbReference type="EMBL" id="EAH4372342.1"/>
    </source>
</evidence>
<evidence type="ECO:0000256" key="7">
    <source>
        <dbReference type="ARBA" id="ARBA00022989"/>
    </source>
</evidence>
<evidence type="ECO:0000313" key="108">
    <source>
        <dbReference type="Proteomes" id="UP000540117"/>
    </source>
</evidence>
<dbReference type="EMBL" id="AABCVX010000005">
    <property type="protein sequence ID" value="EAG6169872.1"/>
    <property type="molecule type" value="Genomic_DNA"/>
</dbReference>
<evidence type="ECO:0000313" key="98">
    <source>
        <dbReference type="Proteomes" id="UP000478682"/>
    </source>
</evidence>
<evidence type="ECO:0000313" key="21">
    <source>
        <dbReference type="EMBL" id="EAD5786923.1"/>
    </source>
</evidence>
<dbReference type="Proteomes" id="UP000354255">
    <property type="component" value="Unassembled WGS sequence"/>
</dbReference>
<evidence type="ECO:0000313" key="61">
    <source>
        <dbReference type="EMBL" id="HAC1755741.1"/>
    </source>
</evidence>
<dbReference type="EMBL" id="AABGVJ010000001">
    <property type="protein sequence ID" value="EAH4372342.1"/>
    <property type="molecule type" value="Genomic_DNA"/>
</dbReference>
<feature type="transmembrane region" description="Helical" evidence="9">
    <location>
        <begin position="219"/>
        <end position="243"/>
    </location>
</feature>
<evidence type="ECO:0000313" key="20">
    <source>
        <dbReference type="EMBL" id="EAD5774483.1"/>
    </source>
</evidence>
<evidence type="ECO:0000313" key="83">
    <source>
        <dbReference type="Proteomes" id="UP000365297"/>
    </source>
</evidence>
<dbReference type="AlphaFoldDB" id="A0A0B8RGC4"/>
<reference evidence="72 74" key="5">
    <citation type="submission" date="2018-06" db="EMBL/GenBank/DDBJ databases">
        <authorList>
            <consortium name="PulseNet: The National Subtyping Network for Foodborne Disease Surveillance"/>
            <person name="Tarr C.L."/>
            <person name="Trees E."/>
            <person name="Katz L.S."/>
            <person name="Carleton-Romer H.A."/>
            <person name="Stroika S."/>
            <person name="Kucerova Z."/>
            <person name="Roache K.F."/>
            <person name="Sabol A.L."/>
            <person name="Besser J."/>
            <person name="Gerner-Smidt P."/>
        </authorList>
    </citation>
    <scope>NUCLEOTIDE SEQUENCE [LARGE SCALE GENOMIC DNA]</scope>
    <source>
        <strain evidence="12 74">2015L-6227</strain>
        <strain evidence="24 72">PNUSAL000134</strain>
        <strain evidence="17 78">PNUSAL000910</strain>
        <strain evidence="26 81">PNUSAL002180</strain>
        <strain evidence="27 98">PNUSAL002298</strain>
        <strain evidence="43 77">PNUSAL004402</strain>
        <strain evidence="50 101">PNUSAL005692</strain>
    </source>
</reference>
<evidence type="ECO:0000259" key="10">
    <source>
        <dbReference type="PROSITE" id="PS51104"/>
    </source>
</evidence>
<dbReference type="EMBL" id="AABAGT010000012">
    <property type="protein sequence ID" value="EAG0867441.1"/>
    <property type="molecule type" value="Genomic_DNA"/>
</dbReference>
<organism evidence="18 90">
    <name type="scientific">Listeria monocytogenes</name>
    <dbReference type="NCBI Taxonomy" id="1639"/>
    <lineage>
        <taxon>Bacteria</taxon>
        <taxon>Bacillati</taxon>
        <taxon>Bacillota</taxon>
        <taxon>Bacilli</taxon>
        <taxon>Bacillales</taxon>
        <taxon>Listeriaceae</taxon>
        <taxon>Listeria</taxon>
    </lineage>
</organism>
<dbReference type="Proteomes" id="UP000389283">
    <property type="component" value="Unassembled WGS sequence"/>
</dbReference>
<dbReference type="EMBL" id="JACAVN010000004">
    <property type="protein sequence ID" value="NYA01853.1"/>
    <property type="molecule type" value="Genomic_DNA"/>
</dbReference>
<evidence type="ECO:0000313" key="100">
    <source>
        <dbReference type="Proteomes" id="UP000481141"/>
    </source>
</evidence>
<comment type="caution">
    <text evidence="18">The sequence shown here is derived from an EMBL/GenBank/DDBJ whole genome shotgun (WGS) entry which is preliminary data.</text>
</comment>
<dbReference type="EMBL" id="AABEVT010000008">
    <property type="protein sequence ID" value="EAH0253350.1"/>
    <property type="molecule type" value="Genomic_DNA"/>
</dbReference>
<evidence type="ECO:0000313" key="92">
    <source>
        <dbReference type="Proteomes" id="UP000423131"/>
    </source>
</evidence>
<dbReference type="EMBL" id="DAAJFY010000004">
    <property type="protein sequence ID" value="HAC0275213.1"/>
    <property type="molecule type" value="Genomic_DNA"/>
</dbReference>
<evidence type="ECO:0000313" key="111">
    <source>
        <dbReference type="Proteomes" id="UP000546397"/>
    </source>
</evidence>
<dbReference type="Proteomes" id="UP000527632">
    <property type="component" value="Unassembled WGS sequence"/>
</dbReference>
<dbReference type="GeneID" id="61188252"/>
<keyword evidence="8 9" id="KW-0472">Membrane</keyword>
<dbReference type="Proteomes" id="UP000393182">
    <property type="component" value="Unassembled WGS sequence"/>
</dbReference>
<dbReference type="EMBL" id="AAALRN010000005">
    <property type="protein sequence ID" value="EAD1185561.1"/>
    <property type="molecule type" value="Genomic_DNA"/>
</dbReference>
<dbReference type="GO" id="GO:0008982">
    <property type="term" value="F:protein-N(PI)-phosphohistidine-sugar phosphotransferase activity"/>
    <property type="evidence" value="ECO:0007669"/>
    <property type="project" value="InterPro"/>
</dbReference>
<dbReference type="EMBL" id="DAAEEB010000006">
    <property type="protein sequence ID" value="HAA8053500.1"/>
    <property type="molecule type" value="Genomic_DNA"/>
</dbReference>
<dbReference type="EMBL" id="AANEHK010000009">
    <property type="protein sequence ID" value="EDO0986478.1"/>
    <property type="molecule type" value="Genomic_DNA"/>
</dbReference>
<dbReference type="Proteomes" id="UP000478682">
    <property type="component" value="Unassembled WGS sequence"/>
</dbReference>
<evidence type="ECO:0000313" key="35">
    <source>
        <dbReference type="EMBL" id="EAG6990882.1"/>
    </source>
</evidence>
<reference evidence="106 107" key="7">
    <citation type="submission" date="2019-04" db="EMBL/GenBank/DDBJ databases">
        <authorList>
            <person name="Ashton P.M."/>
            <person name="Dallman T."/>
            <person name="Nair S."/>
            <person name="De Pinna E."/>
            <person name="Peters T."/>
            <person name="Grant K."/>
        </authorList>
    </citation>
    <scope>NUCLEOTIDE SEQUENCE [LARGE SCALE GENOMIC DNA]</scope>
    <source>
        <strain evidence="39 107">282333</strain>
        <strain evidence="40 106">282352</strain>
        <strain evidence="37 111">289003</strain>
        <strain evidence="38 114">406731</strain>
        <strain evidence="53 97">788324</strain>
        <strain evidence="25">RL15000286</strain>
    </source>
</reference>
<dbReference type="Proteomes" id="UP000339309">
    <property type="component" value="Unassembled WGS sequence"/>
</dbReference>
<evidence type="ECO:0000313" key="18">
    <source>
        <dbReference type="EMBL" id="EAD1185561.1"/>
    </source>
</evidence>
<evidence type="ECO:0000313" key="81">
    <source>
        <dbReference type="Proteomes" id="UP000358545"/>
    </source>
</evidence>
<evidence type="ECO:0000313" key="80">
    <source>
        <dbReference type="Proteomes" id="UP000356407"/>
    </source>
</evidence>
<evidence type="ECO:0000313" key="22">
    <source>
        <dbReference type="EMBL" id="EAE1097003.1"/>
    </source>
</evidence>
<dbReference type="Proteomes" id="UP000376505">
    <property type="component" value="Unassembled WGS sequence"/>
</dbReference>
<dbReference type="EMBL" id="AAAMZD010000005">
    <property type="protein sequence ID" value="EAD3793252.1"/>
    <property type="molecule type" value="Genomic_DNA"/>
</dbReference>
<feature type="transmembrane region" description="Helical" evidence="9">
    <location>
        <begin position="322"/>
        <end position="343"/>
    </location>
</feature>
<dbReference type="Proteomes" id="UP000840039">
    <property type="component" value="Unassembled WGS sequence"/>
</dbReference>
<dbReference type="Proteomes" id="UP000410967">
    <property type="component" value="Unassembled WGS sequence"/>
</dbReference>
<comment type="subcellular location">
    <subcellularLocation>
        <location evidence="1">Cell inner membrane</location>
        <topology evidence="1">Multi-pass membrane protein</topology>
    </subcellularLocation>
</comment>
<evidence type="ECO:0000313" key="97">
    <source>
        <dbReference type="Proteomes" id="UP000467536"/>
    </source>
</evidence>
<evidence type="ECO:0000313" key="45">
    <source>
        <dbReference type="EMBL" id="ECB9472126.1"/>
    </source>
</evidence>
<dbReference type="EMBL" id="AAHZFN010000001">
    <property type="protein sequence ID" value="ECB9472126.1"/>
    <property type="molecule type" value="Genomic_DNA"/>
</dbReference>
<dbReference type="KEGG" id="lmv:Y193_13740"/>
<dbReference type="Proteomes" id="UP000528151">
    <property type="component" value="Unassembled WGS sequence"/>
</dbReference>
<dbReference type="Proteomes" id="UP000467536">
    <property type="component" value="Unassembled WGS sequence"/>
</dbReference>
<dbReference type="GO" id="GO:0005351">
    <property type="term" value="F:carbohydrate:proton symporter activity"/>
    <property type="evidence" value="ECO:0007669"/>
    <property type="project" value="InterPro"/>
</dbReference>
<dbReference type="Proteomes" id="UP000522199">
    <property type="component" value="Unassembled WGS sequence"/>
</dbReference>
<evidence type="ECO:0000313" key="33">
    <source>
        <dbReference type="EMBL" id="EAG4462464.1"/>
    </source>
</evidence>
<dbReference type="Proteomes" id="UP000379076">
    <property type="component" value="Unassembled WGS sequence"/>
</dbReference>
<reference evidence="57" key="10">
    <citation type="submission" date="2020-01" db="EMBL/GenBank/DDBJ databases">
        <authorList>
            <consortium name="NCBI Pathogen Detection Project"/>
        </authorList>
    </citation>
    <scope>NUCLEOTIDE SEQUENCE</scope>
    <source>
        <strain evidence="55">09CEB371LM</strain>
        <strain evidence="62">2017-325981-023-01</strain>
        <strain evidence="58">CFIAFB20100120</strain>
        <strain evidence="57">CFIAFB20130012</strain>
        <strain evidence="60">CFIAFB20170037</strain>
        <strain evidence="59">CFIAFB20170045</strain>
        <strain evidence="61">DMG1500109</strain>
        <strain evidence="56">HPB3501</strain>
        <strain evidence="63">SFBRL218_S4</strain>
    </source>
</reference>
<evidence type="ECO:0000313" key="43">
    <source>
        <dbReference type="EMBL" id="EAK8896762.1"/>
    </source>
</evidence>
<evidence type="ECO:0000313" key="106">
    <source>
        <dbReference type="Proteomes" id="UP000530452"/>
    </source>
</evidence>
<dbReference type="Proteomes" id="UP000403352">
    <property type="component" value="Unassembled WGS sequence"/>
</dbReference>
<evidence type="ECO:0000256" key="6">
    <source>
        <dbReference type="ARBA" id="ARBA00022692"/>
    </source>
</evidence>
<gene>
    <name evidence="67" type="primary">frua_6</name>
    <name evidence="26" type="ORF">A8L61_09090</name>
    <name evidence="35" type="ORF">AB917_09785</name>
    <name evidence="12" type="ORF">ABZ57_10730</name>
    <name evidence="66" type="ORF">AJL21_14330</name>
    <name evidence="14" type="ORF">AP104_05590</name>
    <name evidence="22" type="ORF">APD94_13610</name>
    <name evidence="23" type="ORF">ART25_11570</name>
    <name evidence="13" type="ORF">ARY78_12275</name>
    <name evidence="30" type="ORF">B1N52_09990</name>
    <name evidence="29" type="ORF">B1S26_12145</name>
    <name evidence="11" type="ORF">B4X68_01710</name>
    <name evidence="31" type="ORF">B5K54_07535</name>
    <name evidence="27" type="ORF">BB997_10915</name>
    <name evidence="48" type="ORF">BCZ19_13760</name>
    <name evidence="28" type="ORF">BCZ21_11115</name>
    <name evidence="33" type="ORF">CA369_09220</name>
    <name evidence="32" type="ORF">CAV64_09165</name>
    <name evidence="36" type="ORF">CW845_11545</name>
    <name evidence="39" type="ORF">D4920_12640</name>
    <name evidence="37" type="ORF">D4B11_06970</name>
    <name evidence="38" type="ORF">D4U23_13205</name>
    <name evidence="40" type="ORF">D5N24_12000</name>
    <name evidence="43" type="ORF">D7104_03495</name>
    <name evidence="64" type="ORF">DCK61_00960</name>
    <name evidence="34" type="ORF">DCT16_10865</name>
    <name evidence="16" type="ORF">DQ70_09815</name>
    <name evidence="15" type="ORF">DU018_14330</name>
    <name evidence="67" type="ORF">DYZ80_02233</name>
    <name evidence="25" type="ORF">E1W56_13335</name>
    <name evidence="41" type="ORF">E5F58_04485</name>
    <name evidence="42" type="ORF">E5H26_06425</name>
    <name evidence="21" type="ORF">EX365_10175</name>
    <name evidence="20" type="ORF">EXZ73_09310</name>
    <name evidence="49" type="ORF">F6436_06455</name>
    <name evidence="50" type="ORF">F6515_13640</name>
    <name evidence="44" type="ORF">FA835_09915</name>
    <name evidence="46" type="ORF">FLQ97_02525</name>
    <name evidence="45" type="ORF">FLR03_00355</name>
    <name evidence="47" type="ORF">FNX40_04570</name>
    <name evidence="53" type="ORF">FV747_10805</name>
    <name evidence="68" type="ORF">FZW98_08560</name>
    <name evidence="54" type="ORF">G3O21_001314</name>
    <name evidence="55" type="ORF">GHH22_10070</name>
    <name evidence="61" type="ORF">GI949_12260</name>
    <name evidence="56" type="ORF">GIH49_12395</name>
    <name evidence="52" type="ORF">GJW51_12080</name>
    <name evidence="51" type="ORF">GQG13_10905</name>
    <name evidence="57" type="ORF">GYR60_04740</name>
    <name evidence="58" type="ORF">GYS09_01430</name>
    <name evidence="59" type="ORF">GYX23_03905</name>
    <name evidence="60" type="ORF">GYY14_07530</name>
    <name evidence="62" type="ORF">HQN34_000071</name>
    <name evidence="65" type="ORF">HZJ64_08410</name>
    <name evidence="63" type="ORF">IP987_002038</name>
    <name evidence="17" type="ORF">KV70_08330</name>
    <name evidence="18" type="ORF">QD52_10795</name>
    <name evidence="19" type="ORF">UI29_10865</name>
    <name evidence="24" type="ORF">Y261_10935</name>
</gene>
<evidence type="ECO:0000313" key="67">
    <source>
        <dbReference type="EMBL" id="RKA07021.1"/>
    </source>
</evidence>
<dbReference type="EMBL" id="AAAREG010000008">
    <property type="protein sequence ID" value="EAE2354861.1"/>
    <property type="molecule type" value="Genomic_DNA"/>
</dbReference>
<dbReference type="Proteomes" id="UP000355989">
    <property type="component" value="Unassembled WGS sequence"/>
</dbReference>
<dbReference type="EMBL" id="AAAQQZ010000005">
    <property type="protein sequence ID" value="EAE1339548.1"/>
    <property type="molecule type" value="Genomic_DNA"/>
</dbReference>
<dbReference type="EMBL" id="AAAIKW010000007">
    <property type="protein sequence ID" value="EAC4552963.1"/>
    <property type="molecule type" value="Genomic_DNA"/>
</dbReference>
<proteinExistence type="predicted"/>
<dbReference type="EMBL" id="AANPAU010000004">
    <property type="protein sequence ID" value="EDP8513895.1"/>
    <property type="molecule type" value="Genomic_DNA"/>
</dbReference>
<evidence type="ECO:0000313" key="26">
    <source>
        <dbReference type="EMBL" id="EAG0867441.1"/>
    </source>
</evidence>
<evidence type="ECO:0000313" key="60">
    <source>
        <dbReference type="EMBL" id="HAC0275213.1"/>
    </source>
</evidence>
<dbReference type="Proteomes" id="UP000358545">
    <property type="component" value="Unassembled WGS sequence"/>
</dbReference>
<dbReference type="EMBL" id="DAAJCS010000002">
    <property type="protein sequence ID" value="HAC0012138.1"/>
    <property type="molecule type" value="Genomic_DNA"/>
</dbReference>
<evidence type="ECO:0000313" key="49">
    <source>
        <dbReference type="EMBL" id="ECY6543968.1"/>
    </source>
</evidence>
<dbReference type="KEGG" id="lmok:CQ02_02195"/>
<evidence type="ECO:0000313" key="74">
    <source>
        <dbReference type="Proteomes" id="UP000339309"/>
    </source>
</evidence>
<evidence type="ECO:0000313" key="102">
    <source>
        <dbReference type="Proteomes" id="UP000522199"/>
    </source>
</evidence>
<feature type="transmembrane region" description="Helical" evidence="9">
    <location>
        <begin position="59"/>
        <end position="82"/>
    </location>
</feature>
<evidence type="ECO:0000313" key="79">
    <source>
        <dbReference type="Proteomes" id="UP000355989"/>
    </source>
</evidence>
<dbReference type="Proteomes" id="UP000478704">
    <property type="component" value="Unassembled WGS sequence"/>
</dbReference>
<evidence type="ECO:0000313" key="75">
    <source>
        <dbReference type="Proteomes" id="UP000344343"/>
    </source>
</evidence>
<evidence type="ECO:0000313" key="59">
    <source>
        <dbReference type="EMBL" id="HAC0012138.1"/>
    </source>
</evidence>
<dbReference type="Proteomes" id="UP000540117">
    <property type="component" value="Unassembled WGS sequence"/>
</dbReference>
<dbReference type="EMBL" id="DABXZF010000020">
    <property type="protein sequence ID" value="HAO5922844.1"/>
    <property type="molecule type" value="Genomic_DNA"/>
</dbReference>
<evidence type="ECO:0000256" key="3">
    <source>
        <dbReference type="ARBA" id="ARBA00022475"/>
    </source>
</evidence>
<feature type="transmembrane region" description="Helical" evidence="9">
    <location>
        <begin position="140"/>
        <end position="161"/>
    </location>
</feature>
<dbReference type="EMBL" id="VTIK01000003">
    <property type="protein sequence ID" value="TYU53213.1"/>
    <property type="molecule type" value="Genomic_DNA"/>
</dbReference>
<keyword evidence="4" id="KW-0762">Sugar transport</keyword>
<dbReference type="EMBL" id="AAAIXK010000007">
    <property type="protein sequence ID" value="EAC5551207.1"/>
    <property type="molecule type" value="Genomic_DNA"/>
</dbReference>
<evidence type="ECO:0000313" key="94">
    <source>
        <dbReference type="Proteomes" id="UP000455569"/>
    </source>
</evidence>
<dbReference type="EMBL" id="AAANYR010000005">
    <property type="protein sequence ID" value="EAD5786923.1"/>
    <property type="molecule type" value="Genomic_DNA"/>
</dbReference>
<dbReference type="Proteomes" id="UP000467347">
    <property type="component" value="Unassembled WGS sequence"/>
</dbReference>
<dbReference type="PROSITE" id="PS51104">
    <property type="entry name" value="PTS_EIIC_TYPE_2"/>
    <property type="match status" value="1"/>
</dbReference>
<evidence type="ECO:0000313" key="12">
    <source>
        <dbReference type="EMBL" id="EAC4552963.1"/>
    </source>
</evidence>
<dbReference type="EMBL" id="QXLS01000005">
    <property type="protein sequence ID" value="RKA07021.1"/>
    <property type="molecule type" value="Genomic_DNA"/>
</dbReference>
<evidence type="ECO:0000313" key="55">
    <source>
        <dbReference type="EMBL" id="HAA8053500.1"/>
    </source>
</evidence>
<evidence type="ECO:0000313" key="110">
    <source>
        <dbReference type="Proteomes" id="UP000544530"/>
    </source>
</evidence>
<dbReference type="EMBL" id="AALGDA010000065">
    <property type="protein sequence ID" value="ECY9784029.1"/>
    <property type="molecule type" value="Genomic_DNA"/>
</dbReference>
<dbReference type="OMA" id="NSSLMAW"/>
<reference evidence="67 69" key="2">
    <citation type="journal article" date="2018" name="BMC Genomics">
        <title>Genes significantly associated with lineage II food isolates of Listeria monocytogenes.</title>
        <authorList>
            <person name="Pirone-Davies C."/>
            <person name="Chen Y."/>
            <person name="Pightling A."/>
            <person name="Ryan G."/>
            <person name="Wang Y."/>
            <person name="Yao K."/>
            <person name="Hoffmann M."/>
            <person name="Allard M.W."/>
        </authorList>
    </citation>
    <scope>NUCLEOTIDE SEQUENCE [LARGE SCALE GENOMIC DNA]</scope>
    <source>
        <strain evidence="67 69">PNUSAL000550</strain>
    </source>
</reference>
<evidence type="ECO:0000313" key="69">
    <source>
        <dbReference type="Proteomes" id="UP000272537"/>
    </source>
</evidence>
<evidence type="ECO:0000313" key="104">
    <source>
        <dbReference type="Proteomes" id="UP000527632"/>
    </source>
</evidence>
<evidence type="ECO:0000313" key="11">
    <source>
        <dbReference type="EMBL" id="EAC3880724.1"/>
    </source>
</evidence>
<evidence type="ECO:0000313" key="14">
    <source>
        <dbReference type="EMBL" id="EAC5948853.1"/>
    </source>
</evidence>
<evidence type="ECO:0000313" key="44">
    <source>
        <dbReference type="EMBL" id="EAK9317420.1"/>
    </source>
</evidence>
<dbReference type="EMBL" id="AAAKQF010000004">
    <property type="protein sequence ID" value="EAC9040213.1"/>
    <property type="molecule type" value="Genomic_DNA"/>
</dbReference>
<evidence type="ECO:0000313" key="57">
    <source>
        <dbReference type="EMBL" id="HAB8397820.1"/>
    </source>
</evidence>
<dbReference type="EMBL" id="AAIAJJ010000002">
    <property type="protein sequence ID" value="ECC1556079.1"/>
    <property type="molecule type" value="Genomic_DNA"/>
</dbReference>
<dbReference type="Proteomes" id="UP000566597">
    <property type="component" value="Unassembled WGS sequence"/>
</dbReference>
<evidence type="ECO:0000313" key="116">
    <source>
        <dbReference type="Proteomes" id="UP000840197"/>
    </source>
</evidence>
<evidence type="ECO:0000313" key="27">
    <source>
        <dbReference type="EMBL" id="EAG1894119.1"/>
    </source>
</evidence>
<dbReference type="EMBL" id="DAAIJL010000001">
    <property type="protein sequence ID" value="HAB8555947.1"/>
    <property type="molecule type" value="Genomic_DNA"/>
</dbReference>
<dbReference type="EMBL" id="AAASLB010000009">
    <property type="protein sequence ID" value="EAE4943025.1"/>
    <property type="molecule type" value="Genomic_DNA"/>
</dbReference>
<evidence type="ECO:0000313" key="105">
    <source>
        <dbReference type="Proteomes" id="UP000528151"/>
    </source>
</evidence>
<dbReference type="Proteomes" id="UP000322220">
    <property type="component" value="Unassembled WGS sequence"/>
</dbReference>
<dbReference type="Proteomes" id="UP000378540">
    <property type="component" value="Unassembled WGS sequence"/>
</dbReference>
<dbReference type="EMBL" id="AABAYG010000005">
    <property type="protein sequence ID" value="EAG2246155.1"/>
    <property type="molecule type" value="Genomic_DNA"/>
</dbReference>
<evidence type="ECO:0000313" key="65">
    <source>
        <dbReference type="EMBL" id="NYA01853.1"/>
    </source>
</evidence>
<dbReference type="EMBL" id="AABBAW010000005">
    <property type="protein sequence ID" value="EAG2515491.1"/>
    <property type="molecule type" value="Genomic_DNA"/>
</dbReference>
<dbReference type="Proteomes" id="UP000398321">
    <property type="component" value="Unassembled WGS sequence"/>
</dbReference>
<dbReference type="Proteomes" id="UP000540417">
    <property type="component" value="Unassembled WGS sequence"/>
</dbReference>
<dbReference type="Proteomes" id="UP000533021">
    <property type="component" value="Unassembled WGS sequence"/>
</dbReference>
<feature type="transmembrane region" description="Helical" evidence="9">
    <location>
        <begin position="12"/>
        <end position="39"/>
    </location>
</feature>
<evidence type="ECO:0000313" key="64">
    <source>
        <dbReference type="EMBL" id="KAA9453051.1"/>
    </source>
</evidence>
<reference evidence="68 70" key="8">
    <citation type="submission" date="2019-08" db="EMBL/GenBank/DDBJ databases">
        <title>Soil Listeria distribution.</title>
        <authorList>
            <person name="Liao J."/>
        </authorList>
    </citation>
    <scope>NUCLEOTIDE SEQUENCE [LARGE SCALE GENOMIC DNA]</scope>
    <source>
        <strain evidence="68 70">IN-RH-2-BL1</strain>
    </source>
</reference>
<dbReference type="EMBL" id="AANCRK010000005">
    <property type="protein sequence ID" value="EDN7715621.1"/>
    <property type="molecule type" value="Genomic_DNA"/>
</dbReference>
<dbReference type="EMBL" id="AABGHY010000009">
    <property type="protein sequence ID" value="EAH3295124.1"/>
    <property type="molecule type" value="Genomic_DNA"/>
</dbReference>
<evidence type="ECO:0000313" key="41">
    <source>
        <dbReference type="EMBL" id="EAH4241259.1"/>
    </source>
</evidence>
<dbReference type="Proteomes" id="UP000525850">
    <property type="component" value="Unassembled WGS sequence"/>
</dbReference>
<dbReference type="EMBL" id="AAAJKI010000055">
    <property type="protein sequence ID" value="EAC6549533.1"/>
    <property type="molecule type" value="Genomic_DNA"/>
</dbReference>
<evidence type="ECO:0000313" key="72">
    <source>
        <dbReference type="Proteomes" id="UP000336166"/>
    </source>
</evidence>
<dbReference type="Proteomes" id="UP000489121">
    <property type="component" value="Unassembled WGS sequence"/>
</dbReference>
<evidence type="ECO:0000313" key="117">
    <source>
        <dbReference type="Proteomes" id="UP000841146"/>
    </source>
</evidence>
<evidence type="ECO:0000313" key="103">
    <source>
        <dbReference type="Proteomes" id="UP000525850"/>
    </source>
</evidence>
<dbReference type="Proteomes" id="UP000345329">
    <property type="component" value="Unassembled WGS sequence"/>
</dbReference>
<dbReference type="Proteomes" id="UP000544530">
    <property type="component" value="Unassembled WGS sequence"/>
</dbReference>
<evidence type="ECO:0000313" key="120">
    <source>
        <dbReference type="Proteomes" id="UP000852906"/>
    </source>
</evidence>
<evidence type="ECO:0000313" key="88">
    <source>
        <dbReference type="Proteomes" id="UP000389283"/>
    </source>
</evidence>
<evidence type="ECO:0000313" key="23">
    <source>
        <dbReference type="EMBL" id="EAE1339548.1"/>
    </source>
</evidence>
<evidence type="ECO:0000313" key="78">
    <source>
        <dbReference type="Proteomes" id="UP000354255"/>
    </source>
</evidence>
<evidence type="ECO:0000313" key="52">
    <source>
        <dbReference type="EMBL" id="EDN9837398.1"/>
    </source>
</evidence>
<evidence type="ECO:0000313" key="62">
    <source>
        <dbReference type="EMBL" id="HAJ9591908.1"/>
    </source>
</evidence>
<dbReference type="EMBL" id="AABBHO010000018">
    <property type="protein sequence ID" value="EAG2997138.1"/>
    <property type="molecule type" value="Genomic_DNA"/>
</dbReference>
<dbReference type="EMBL" id="AANDSR010000008">
    <property type="protein sequence ID" value="EDN9837398.1"/>
    <property type="molecule type" value="Genomic_DNA"/>
</dbReference>
<dbReference type="Proteomes" id="UP000481141">
    <property type="component" value="Unassembled WGS sequence"/>
</dbReference>
<dbReference type="Proteomes" id="UP000548278">
    <property type="component" value="Unassembled WGS sequence"/>
</dbReference>
<dbReference type="Proteomes" id="UP000844471">
    <property type="component" value="Unassembled WGS sequence"/>
</dbReference>
<evidence type="ECO:0000313" key="113">
    <source>
        <dbReference type="Proteomes" id="UP000549379"/>
    </source>
</evidence>
<evidence type="ECO:0000313" key="114">
    <source>
        <dbReference type="Proteomes" id="UP000566597"/>
    </source>
</evidence>
<keyword evidence="2" id="KW-0813">Transport</keyword>
<reference evidence="49 82" key="9">
    <citation type="submission" date="2019-09" db="EMBL/GenBank/DDBJ databases">
        <authorList>
            <consortium name="GenomeTrakr network: Whole genome sequencing for foodborne pathogen traceback"/>
        </authorList>
    </citation>
    <scope>NUCLEOTIDE SEQUENCE [LARGE SCALE GENOMIC DNA]</scope>
    <source>
        <strain evidence="35 112">CFSAN004300</strain>
        <strain evidence="36 102">CFSAN072474</strain>
        <strain evidence="49 82">FLAG-55987</strain>
        <strain evidence="44 91">PHLUSALM00088</strain>
    </source>
</reference>
<evidence type="ECO:0000313" key="30">
    <source>
        <dbReference type="EMBL" id="EAG2515491.1"/>
    </source>
</evidence>
<evidence type="ECO:0000313" key="70">
    <source>
        <dbReference type="Proteomes" id="UP000322220"/>
    </source>
</evidence>
<evidence type="ECO:0000313" key="90">
    <source>
        <dbReference type="Proteomes" id="UP000403352"/>
    </source>
</evidence>
<dbReference type="InterPro" id="IPR006327">
    <property type="entry name" value="PTS_IIC_fruc"/>
</dbReference>
<protein>
    <submittedName>
        <fullName evidence="18">PTS fructose transporter subunit IIC</fullName>
    </submittedName>
    <submittedName>
        <fullName evidence="67">PTS system fructose-specific EIIB'BC component</fullName>
    </submittedName>
</protein>
<evidence type="ECO:0000313" key="38">
    <source>
        <dbReference type="EMBL" id="EAH0253350.1"/>
    </source>
</evidence>
<evidence type="ECO:0000313" key="82">
    <source>
        <dbReference type="Proteomes" id="UP000364988"/>
    </source>
</evidence>
<evidence type="ECO:0000313" key="77">
    <source>
        <dbReference type="Proteomes" id="UP000350032"/>
    </source>
</evidence>
<evidence type="ECO:0000313" key="63">
    <source>
        <dbReference type="EMBL" id="HAO5922844.1"/>
    </source>
</evidence>
<dbReference type="Proteomes" id="UP000840197">
    <property type="component" value="Unassembled WGS sequence"/>
</dbReference>
<dbReference type="Proteomes" id="UP000423131">
    <property type="component" value="Unassembled WGS sequence"/>
</dbReference>
<dbReference type="Proteomes" id="UP000546397">
    <property type="component" value="Unassembled WGS sequence"/>
</dbReference>
<evidence type="ECO:0000256" key="8">
    <source>
        <dbReference type="ARBA" id="ARBA00023136"/>
    </source>
</evidence>
<evidence type="ECO:0000313" key="53">
    <source>
        <dbReference type="EMBL" id="EDO0986478.1"/>
    </source>
</evidence>
<dbReference type="EMBL" id="AAAICE010000001">
    <property type="protein sequence ID" value="EAC3880724.1"/>
    <property type="molecule type" value="Genomic_DNA"/>
</dbReference>
<reference evidence="66 120" key="1">
    <citation type="submission" date="2016-09" db="EMBL/GenBank/DDBJ databases">
        <title>100K Listeria isolates.</title>
        <authorList>
            <person name="Chen P."/>
            <person name="Weimer B.C."/>
            <person name="Kong N."/>
            <person name="Huang B."/>
        </authorList>
    </citation>
    <scope>NUCLEOTIDE SEQUENCE [LARGE SCALE GENOMIC DNA]</scope>
    <source>
        <strain evidence="66 120">BCW_2383</strain>
    </source>
</reference>
<dbReference type="PANTHER" id="PTHR30505">
    <property type="entry name" value="FRUCTOSE-LIKE PERMEASE"/>
    <property type="match status" value="1"/>
</dbReference>
<dbReference type="InterPro" id="IPR013014">
    <property type="entry name" value="PTS_EIIC_2"/>
</dbReference>
<dbReference type="Proteomes" id="UP000272537">
    <property type="component" value="Unassembled WGS sequence"/>
</dbReference>
<evidence type="ECO:0000313" key="46">
    <source>
        <dbReference type="EMBL" id="ECB9512602.1"/>
    </source>
</evidence>
<dbReference type="EMBL" id="AABBYJ010000005">
    <property type="protein sequence ID" value="EAG4331405.1"/>
    <property type="molecule type" value="Genomic_DNA"/>
</dbReference>
<evidence type="ECO:0000313" key="31">
    <source>
        <dbReference type="EMBL" id="EAG2997138.1"/>
    </source>
</evidence>
<evidence type="ECO:0000313" key="73">
    <source>
        <dbReference type="Proteomes" id="UP000337746"/>
    </source>
</evidence>
<keyword evidence="7 9" id="KW-1133">Transmembrane helix</keyword>
<dbReference type="Proteomes" id="UP000853596">
    <property type="component" value="Unassembled WGS sequence"/>
</dbReference>
<dbReference type="Proteomes" id="UP000368512">
    <property type="component" value="Unassembled WGS sequence"/>
</dbReference>
<evidence type="ECO:0000313" key="107">
    <source>
        <dbReference type="Proteomes" id="UP000533021"/>
    </source>
</evidence>
<dbReference type="Proteomes" id="UP000852906">
    <property type="component" value="Unassembled WGS sequence"/>
</dbReference>
<reference evidence="73 76" key="6">
    <citation type="submission" date="2018-06" db="EMBL/GenBank/DDBJ databases">
        <authorList>
            <consortium name="GenomeTrakr: Next Generation Sequencing Network for Food Pathogen Tracability"/>
        </authorList>
    </citation>
    <scope>NUCLEOTIDE SEQUENCE [LARGE SCALE GENOMIC DNA]</scope>
    <source>
        <strain evidence="31 113">10B02965A-1</strain>
        <strain evidence="16 84">CFSAN008042</strain>
        <strain evidence="11 80">CFSAN060999</strain>
        <strain evidence="33 105">CFSAN063727</strain>
        <strain evidence="51 94">CFSAN102901</strain>
        <strain evidence="23 87">FDA00006494</strain>
        <strain evidence="13 83">FDA00007096</strain>
        <strain evidence="18 90">FDA00008584</strain>
        <strain evidence="14 86">FDA00009539</strain>
        <strain evidence="29">FDA00011243</strain>
        <strain evidence="15 71">FDA00013332</strain>
        <strain evidence="21 75">FDA00013853</strain>
        <strain evidence="45 92">FDA00014336</strain>
        <strain evidence="47 88">FDA00014370</strain>
        <strain evidence="46 89">FDA00014392</strain>
        <strain evidence="54">FDA00015054</strain>
        <strain evidence="32 108">FDA1005580-S054-001</strain>
        <strain evidence="99">FDA1090798-S029-001</strain>
        <strain evidence="100">FDA956581-098-004</strain>
        <strain evidence="30 103">FDA960927-006-004</strain>
        <strain evidence="34 115">FLAG-38921</strain>
        <strain evidence="48 93">FLAG-51482A</strain>
        <strain evidence="28 73">FLAG-54356</strain>
        <strain evidence="22 79">FLAG-78586</strain>
        <strain evidence="20 85">FSIS31901579</strain>
        <strain evidence="41 104">LS1344</strain>
        <strain evidence="42 109">LS1419</strain>
        <strain evidence="52 96">OSF101448</strain>
        <strain evidence="19 76">VA-WGS-00405</strain>
    </source>
</reference>
<dbReference type="Proteomes" id="UP000331186">
    <property type="component" value="Unassembled WGS sequence"/>
</dbReference>
<reference evidence="116 117" key="3">
    <citation type="journal article" date="2018" name="Genome Biol.">
        <title>SKESA: strategic k-mer extension for scrupulous assemblies.</title>
        <authorList>
            <person name="Souvorov A."/>
            <person name="Agarwala R."/>
            <person name="Lipman D.J."/>
        </authorList>
    </citation>
    <scope>NUCLEOTIDE SEQUENCE [LARGE SCALE GENOMIC DNA]</scope>
    <source>
        <strain evidence="55">09CEB371LM</strain>
        <strain evidence="62">2017-325981-023-01</strain>
        <strain evidence="58 119">CFIAFB20100120</strain>
        <strain evidence="57 116">CFIAFB20130012</strain>
        <strain evidence="60">CFIAFB20170037</strain>
        <strain evidence="59 117">CFIAFB20170045</strain>
        <strain evidence="61 118">DMG1500109</strain>
        <strain evidence="56">HPB3501</strain>
        <strain evidence="63">SFBRL218_S4</strain>
    </source>
</reference>
<dbReference type="Proteomes" id="UP000455569">
    <property type="component" value="Unassembled WGS sequence"/>
</dbReference>
<dbReference type="Proteomes" id="UP000843775">
    <property type="component" value="Unassembled WGS sequence"/>
</dbReference>
<dbReference type="EMBL" id="DAAJZA010000009">
    <property type="protein sequence ID" value="HAC1755741.1"/>
    <property type="molecule type" value="Genomic_DNA"/>
</dbReference>
<dbReference type="PANTHER" id="PTHR30505:SF0">
    <property type="entry name" value="FRUCTOSE-LIKE PTS SYSTEM EIIBC COMPONENT-RELATED"/>
    <property type="match status" value="1"/>
</dbReference>
<dbReference type="Proteomes" id="UP000460224">
    <property type="component" value="Unassembled WGS sequence"/>
</dbReference>
<evidence type="ECO:0000313" key="93">
    <source>
        <dbReference type="Proteomes" id="UP000427828"/>
    </source>
</evidence>
<evidence type="ECO:0000313" key="36">
    <source>
        <dbReference type="EMBL" id="EAG9388119.1"/>
    </source>
</evidence>
<evidence type="ECO:0000256" key="2">
    <source>
        <dbReference type="ARBA" id="ARBA00022448"/>
    </source>
</evidence>
<dbReference type="EMBL" id="QDAY01000001">
    <property type="protein sequence ID" value="KAA9453051.1"/>
    <property type="molecule type" value="Genomic_DNA"/>
</dbReference>
<dbReference type="EMBL" id="AAAQOE010000006">
    <property type="protein sequence ID" value="EAE1097003.1"/>
    <property type="molecule type" value="Genomic_DNA"/>
</dbReference>
<keyword evidence="3" id="KW-1003">Cell membrane</keyword>
<dbReference type="EMBL" id="AAAJCR010000003">
    <property type="protein sequence ID" value="EAC5948853.1"/>
    <property type="molecule type" value="Genomic_DNA"/>
</dbReference>
<evidence type="ECO:0000313" key="29">
    <source>
        <dbReference type="EMBL" id="EAG2246155.1"/>
    </source>
</evidence>
<evidence type="ECO:0000313" key="13">
    <source>
        <dbReference type="EMBL" id="EAC5551207.1"/>
    </source>
</evidence>
<dbReference type="Proteomes" id="UP000356407">
    <property type="component" value="Unassembled WGS sequence"/>
</dbReference>
<evidence type="ECO:0000313" key="40">
    <source>
        <dbReference type="EMBL" id="EAH3295124.1"/>
    </source>
</evidence>
<dbReference type="EMBL" id="AABGUK010000001">
    <property type="protein sequence ID" value="EAH4241259.1"/>
    <property type="molecule type" value="Genomic_DNA"/>
</dbReference>
<dbReference type="GO" id="GO:0090563">
    <property type="term" value="F:protein-phosphocysteine-sugar phosphotransferase activity"/>
    <property type="evidence" value="ECO:0007669"/>
    <property type="project" value="TreeGrafter"/>
</dbReference>
<evidence type="ECO:0000313" key="68">
    <source>
        <dbReference type="EMBL" id="TYU53213.1"/>
    </source>
</evidence>
<evidence type="ECO:0000313" key="39">
    <source>
        <dbReference type="EMBL" id="EAH2282925.1"/>
    </source>
</evidence>
<reference evidence="64 95" key="4">
    <citation type="submission" date="2018-04" db="EMBL/GenBank/DDBJ databases">
        <title>Genome Analysis of a Prevalent Clone of Listeria monocytogenes Sequence Type 87 in China.</title>
        <authorList>
            <person name="Wang Y."/>
        </authorList>
    </citation>
    <scope>NUCLEOTIDE SEQUENCE [LARGE SCALE GENOMIC DNA]</scope>
    <source>
        <strain evidence="64 95">ICDC_LM1523</strain>
    </source>
</reference>
<dbReference type="Proteomes" id="UP000427828">
    <property type="component" value="Unassembled WGS sequence"/>
</dbReference>
<keyword evidence="5" id="KW-0598">Phosphotransferase system</keyword>
<evidence type="ECO:0000313" key="115">
    <source>
        <dbReference type="Proteomes" id="UP000566721"/>
    </source>
</evidence>
<evidence type="ECO:0000313" key="15">
    <source>
        <dbReference type="EMBL" id="EAC6549533.1"/>
    </source>
</evidence>
<name>A0A0B8RGC4_LISMN</name>
<evidence type="ECO:0000313" key="19">
    <source>
        <dbReference type="EMBL" id="EAD3793252.1"/>
    </source>
</evidence>
<dbReference type="RefSeq" id="WP_003723113.1">
    <property type="nucleotide sequence ID" value="NC_021824.1"/>
</dbReference>
<dbReference type="EMBL" id="AABDGJ010000006">
    <property type="protein sequence ID" value="EAG6990882.1"/>
    <property type="molecule type" value="Genomic_DNA"/>
</dbReference>
<dbReference type="Proteomes" id="UP000530452">
    <property type="component" value="Unassembled WGS sequence"/>
</dbReference>
<dbReference type="EMBL" id="AACKDQ010000021">
    <property type="protein sequence ID" value="EAK9317420.1"/>
    <property type="molecule type" value="Genomic_DNA"/>
</dbReference>
<feature type="domain" description="PTS EIIC type-2" evidence="10">
    <location>
        <begin position="8"/>
        <end position="352"/>
    </location>
</feature>
<evidence type="ECO:0000313" key="16">
    <source>
        <dbReference type="EMBL" id="EAC7480974.1"/>
    </source>
</evidence>